<dbReference type="GeneID" id="20329915"/>
<evidence type="ECO:0000313" key="1">
    <source>
        <dbReference type="EMBL" id="KER18922.1"/>
    </source>
</evidence>
<dbReference type="Proteomes" id="UP000054324">
    <property type="component" value="Unassembled WGS sequence"/>
</dbReference>
<proteinExistence type="predicted"/>
<protein>
    <submittedName>
        <fullName evidence="1">Uncharacterized protein</fullName>
    </submittedName>
</protein>
<evidence type="ECO:0000313" key="2">
    <source>
        <dbReference type="Proteomes" id="UP000054324"/>
    </source>
</evidence>
<organism evidence="1 2">
    <name type="scientific">Opisthorchis viverrini</name>
    <name type="common">Southeast Asian liver fluke</name>
    <dbReference type="NCBI Taxonomy" id="6198"/>
    <lineage>
        <taxon>Eukaryota</taxon>
        <taxon>Metazoa</taxon>
        <taxon>Spiralia</taxon>
        <taxon>Lophotrochozoa</taxon>
        <taxon>Platyhelminthes</taxon>
        <taxon>Trematoda</taxon>
        <taxon>Digenea</taxon>
        <taxon>Opisthorchiida</taxon>
        <taxon>Opisthorchiata</taxon>
        <taxon>Opisthorchiidae</taxon>
        <taxon>Opisthorchis</taxon>
    </lineage>
</organism>
<feature type="non-terminal residue" evidence="1">
    <location>
        <position position="65"/>
    </location>
</feature>
<dbReference type="CTD" id="20329915"/>
<dbReference type="AlphaFoldDB" id="A0A074Z0B9"/>
<dbReference type="RefSeq" id="XP_009177331.1">
    <property type="nucleotide sequence ID" value="XM_009179067.1"/>
</dbReference>
<keyword evidence="2" id="KW-1185">Reference proteome</keyword>
<sequence length="65" mass="7402">MLRDLTRDFIGLVRTKELNYVSVDASSLYLLDSLESSFARSTSNNRLGYQTTAASDEQCDTRHRL</sequence>
<reference evidence="1 2" key="1">
    <citation type="submission" date="2013-11" db="EMBL/GenBank/DDBJ databases">
        <title>Opisthorchis viverrini - life in the bile duct.</title>
        <authorList>
            <person name="Young N.D."/>
            <person name="Nagarajan N."/>
            <person name="Lin S.J."/>
            <person name="Korhonen P.K."/>
            <person name="Jex A.R."/>
            <person name="Hall R.S."/>
            <person name="Safavi-Hemami H."/>
            <person name="Kaewkong W."/>
            <person name="Bertrand D."/>
            <person name="Gao S."/>
            <person name="Seet Q."/>
            <person name="Wongkham S."/>
            <person name="Teh B.T."/>
            <person name="Wongkham C."/>
            <person name="Intapan P.M."/>
            <person name="Maleewong W."/>
            <person name="Yang X."/>
            <person name="Hu M."/>
            <person name="Wang Z."/>
            <person name="Hofmann A."/>
            <person name="Sternberg P.W."/>
            <person name="Tan P."/>
            <person name="Wang J."/>
            <person name="Gasser R.B."/>
        </authorList>
    </citation>
    <scope>NUCLEOTIDE SEQUENCE [LARGE SCALE GENOMIC DNA]</scope>
</reference>
<name>A0A074Z0B9_OPIVI</name>
<dbReference type="KEGG" id="ovi:T265_15750"/>
<dbReference type="EMBL" id="KL597480">
    <property type="protein sequence ID" value="KER18922.1"/>
    <property type="molecule type" value="Genomic_DNA"/>
</dbReference>
<accession>A0A074Z0B9</accession>
<gene>
    <name evidence="1" type="ORF">T265_15750</name>
</gene>